<dbReference type="Gene3D" id="3.40.50.720">
    <property type="entry name" value="NAD(P)-binding Rossmann-like Domain"/>
    <property type="match status" value="1"/>
</dbReference>
<reference evidence="9" key="2">
    <citation type="submission" date="2025-09" db="UniProtKB">
        <authorList>
            <consortium name="Ensembl"/>
        </authorList>
    </citation>
    <scope>IDENTIFICATION</scope>
</reference>
<proteinExistence type="inferred from homology"/>
<evidence type="ECO:0000256" key="1">
    <source>
        <dbReference type="ARBA" id="ARBA00004496"/>
    </source>
</evidence>
<dbReference type="PANTHER" id="PTHR44085:SF2">
    <property type="entry name" value="SEPIAPTERIN REDUCTASE"/>
    <property type="match status" value="1"/>
</dbReference>
<dbReference type="InterPro" id="IPR051721">
    <property type="entry name" value="Biopterin_syn/organic_redct"/>
</dbReference>
<evidence type="ECO:0000313" key="9">
    <source>
        <dbReference type="Ensembl" id="ENSSPUP00000002139.1"/>
    </source>
</evidence>
<organism evidence="9 10">
    <name type="scientific">Sphenodon punctatus</name>
    <name type="common">Tuatara</name>
    <name type="synonym">Hatteria punctata</name>
    <dbReference type="NCBI Taxonomy" id="8508"/>
    <lineage>
        <taxon>Eukaryota</taxon>
        <taxon>Metazoa</taxon>
        <taxon>Chordata</taxon>
        <taxon>Craniata</taxon>
        <taxon>Vertebrata</taxon>
        <taxon>Euteleostomi</taxon>
        <taxon>Lepidosauria</taxon>
        <taxon>Sphenodontia</taxon>
        <taxon>Sphenodontidae</taxon>
        <taxon>Sphenodon</taxon>
    </lineage>
</organism>
<evidence type="ECO:0000256" key="6">
    <source>
        <dbReference type="ARBA" id="ARBA00022490"/>
    </source>
</evidence>
<accession>A0A8D0L269</accession>
<evidence type="ECO:0000256" key="3">
    <source>
        <dbReference type="ARBA" id="ARBA00011738"/>
    </source>
</evidence>
<dbReference type="FunFam" id="3.40.50.720:FF:000259">
    <property type="entry name" value="Sepiapterin reductase"/>
    <property type="match status" value="1"/>
</dbReference>
<evidence type="ECO:0000256" key="8">
    <source>
        <dbReference type="ARBA" id="ARBA00023002"/>
    </source>
</evidence>
<keyword evidence="7" id="KW-0521">NADP</keyword>
<comment type="subunit">
    <text evidence="3">Homodimer.</text>
</comment>
<dbReference type="InterPro" id="IPR002347">
    <property type="entry name" value="SDR_fam"/>
</dbReference>
<dbReference type="PANTHER" id="PTHR44085">
    <property type="entry name" value="SEPIAPTERIN REDUCTASE"/>
    <property type="match status" value="1"/>
</dbReference>
<dbReference type="InterPro" id="IPR036291">
    <property type="entry name" value="NAD(P)-bd_dom_sf"/>
</dbReference>
<dbReference type="GO" id="GO:0004757">
    <property type="term" value="F:sepiapterin reductase (NADP+) activity"/>
    <property type="evidence" value="ECO:0007669"/>
    <property type="project" value="UniProtKB-EC"/>
</dbReference>
<keyword evidence="10" id="KW-1185">Reference proteome</keyword>
<dbReference type="Proteomes" id="UP000694392">
    <property type="component" value="Unplaced"/>
</dbReference>
<dbReference type="GO" id="GO:0005654">
    <property type="term" value="C:nucleoplasm"/>
    <property type="evidence" value="ECO:0007669"/>
    <property type="project" value="Ensembl"/>
</dbReference>
<comment type="similarity">
    <text evidence="2">Belongs to the sepiapterin reductase family.</text>
</comment>
<reference evidence="9" key="1">
    <citation type="submission" date="2025-08" db="UniProtKB">
        <authorList>
            <consortium name="Ensembl"/>
        </authorList>
    </citation>
    <scope>IDENTIFICATION</scope>
</reference>
<dbReference type="GO" id="GO:0006809">
    <property type="term" value="P:nitric oxide biosynthetic process"/>
    <property type="evidence" value="ECO:0007669"/>
    <property type="project" value="Ensembl"/>
</dbReference>
<keyword evidence="6" id="KW-0963">Cytoplasm</keyword>
<dbReference type="Ensembl" id="ENSSPUT00000002260.1">
    <property type="protein sequence ID" value="ENSSPUP00000002139.1"/>
    <property type="gene ID" value="ENSSPUG00000001660.1"/>
</dbReference>
<dbReference type="GO" id="GO:0006729">
    <property type="term" value="P:tetrahydrobiopterin biosynthetic process"/>
    <property type="evidence" value="ECO:0007669"/>
    <property type="project" value="InterPro"/>
</dbReference>
<dbReference type="NCBIfam" id="TIGR01500">
    <property type="entry name" value="sepiapter_red"/>
    <property type="match status" value="1"/>
</dbReference>
<evidence type="ECO:0000256" key="4">
    <source>
        <dbReference type="ARBA" id="ARBA00013075"/>
    </source>
</evidence>
<dbReference type="OMA" id="FKGWTLY"/>
<sequence length="271" mass="28775">MAAGEGAAVRQPALGKAVCLLTGASRGLGRSLARLLAPLLGAGSSLLLVARSPGALAELEAELGAGSPGLQVRSVPADLGAEDGLQLVLQAVQELLPAAADLERLLIINNAGSLGDITRSFVDFTSPAEVNSYLAFNVTSTLCLTSSTLKAFPGQPGLCRTVVNISSLCARTPFKSWTLYCSGKAARDMMFQVLALEEPDVRVINYAPGPLDTDMKQLARTKTRDTEVRQQFLNMKHSGQLVDCNVSAQKLLNLLLEDTFKSGTHVDFYDR</sequence>
<dbReference type="InterPro" id="IPR006393">
    <property type="entry name" value="Sepiapterin_red"/>
</dbReference>
<dbReference type="AlphaFoldDB" id="A0A8D0L269"/>
<dbReference type="Pfam" id="PF00106">
    <property type="entry name" value="adh_short"/>
    <property type="match status" value="1"/>
</dbReference>
<evidence type="ECO:0000313" key="10">
    <source>
        <dbReference type="Proteomes" id="UP000694392"/>
    </source>
</evidence>
<dbReference type="CDD" id="cd05367">
    <property type="entry name" value="SPR-like_SDR_c"/>
    <property type="match status" value="1"/>
</dbReference>
<evidence type="ECO:0000256" key="5">
    <source>
        <dbReference type="ARBA" id="ARBA00019170"/>
    </source>
</evidence>
<evidence type="ECO:0000256" key="7">
    <source>
        <dbReference type="ARBA" id="ARBA00022857"/>
    </source>
</evidence>
<dbReference type="GeneTree" id="ENSGT00440000033609"/>
<dbReference type="GO" id="GO:0005829">
    <property type="term" value="C:cytosol"/>
    <property type="evidence" value="ECO:0007669"/>
    <property type="project" value="Ensembl"/>
</dbReference>
<dbReference type="EC" id="1.1.1.153" evidence="4"/>
<comment type="subcellular location">
    <subcellularLocation>
        <location evidence="1">Cytoplasm</location>
    </subcellularLocation>
</comment>
<gene>
    <name evidence="9" type="primary">SPR</name>
</gene>
<keyword evidence="8" id="KW-0560">Oxidoreductase</keyword>
<dbReference type="PRINTS" id="PR00081">
    <property type="entry name" value="GDHRDH"/>
</dbReference>
<name>A0A8D0L269_SPHPU</name>
<dbReference type="SUPFAM" id="SSF51735">
    <property type="entry name" value="NAD(P)-binding Rossmann-fold domains"/>
    <property type="match status" value="1"/>
</dbReference>
<protein>
    <recommendedName>
        <fullName evidence="5">Sepiapterin reductase</fullName>
        <ecNumber evidence="4">1.1.1.153</ecNumber>
    </recommendedName>
</protein>
<evidence type="ECO:0000256" key="2">
    <source>
        <dbReference type="ARBA" id="ARBA00010483"/>
    </source>
</evidence>